<dbReference type="KEGG" id="mff:MFFC18_48950"/>
<reference evidence="3 4" key="1">
    <citation type="submission" date="2019-08" db="EMBL/GenBank/DDBJ databases">
        <title>Deep-cultivation of Planctomycetes and their phenomic and genomic characterization uncovers novel biology.</title>
        <authorList>
            <person name="Wiegand S."/>
            <person name="Jogler M."/>
            <person name="Boedeker C."/>
            <person name="Pinto D."/>
            <person name="Vollmers J."/>
            <person name="Rivas-Marin E."/>
            <person name="Kohn T."/>
            <person name="Peeters S.H."/>
            <person name="Heuer A."/>
            <person name="Rast P."/>
            <person name="Oberbeckmann S."/>
            <person name="Bunk B."/>
            <person name="Jeske O."/>
            <person name="Meyerdierks A."/>
            <person name="Storesund J.E."/>
            <person name="Kallscheuer N."/>
            <person name="Luecker S."/>
            <person name="Lage O.M."/>
            <person name="Pohl T."/>
            <person name="Merkel B.J."/>
            <person name="Hornburger P."/>
            <person name="Mueller R.-W."/>
            <person name="Bruemmer F."/>
            <person name="Labrenz M."/>
            <person name="Spormann A.M."/>
            <person name="Op den Camp H."/>
            <person name="Overmann J."/>
            <person name="Amann R."/>
            <person name="Jetten M.S.M."/>
            <person name="Mascher T."/>
            <person name="Medema M.H."/>
            <person name="Devos D.P."/>
            <person name="Kaster A.-K."/>
            <person name="Ovreas L."/>
            <person name="Rohde M."/>
            <person name="Galperin M.Y."/>
            <person name="Jogler C."/>
        </authorList>
    </citation>
    <scope>NUCLEOTIDE SEQUENCE [LARGE SCALE GENOMIC DNA]</scope>
    <source>
        <strain evidence="3 4">FC18</strain>
    </source>
</reference>
<dbReference type="Pfam" id="PF12158">
    <property type="entry name" value="DUF3592"/>
    <property type="match status" value="1"/>
</dbReference>
<dbReference type="EMBL" id="CP042912">
    <property type="protein sequence ID" value="QEG24972.1"/>
    <property type="molecule type" value="Genomic_DNA"/>
</dbReference>
<dbReference type="RefSeq" id="WP_148619077.1">
    <property type="nucleotide sequence ID" value="NZ_CP042912.1"/>
</dbReference>
<keyword evidence="1" id="KW-0812">Transmembrane</keyword>
<evidence type="ECO:0000313" key="4">
    <source>
        <dbReference type="Proteomes" id="UP000322214"/>
    </source>
</evidence>
<keyword evidence="4" id="KW-1185">Reference proteome</keyword>
<feature type="transmembrane region" description="Helical" evidence="1">
    <location>
        <begin position="12"/>
        <end position="34"/>
    </location>
</feature>
<evidence type="ECO:0000313" key="3">
    <source>
        <dbReference type="EMBL" id="QEG24972.1"/>
    </source>
</evidence>
<sequence length="166" mass="18918">MNNPATKPRFALLEWLGVAILLGLLIGFLLWPAFGNIRDSFHAADWQTTQGKVIESSKRRYTNENPRTRLQVRFRYEYQVDNQAYIGWRYSFGSPGGSQSSGVNLLDAEQSVKVHYDPNHPSRSVIDVETSPWWNYVVLGVIFSAMFFAGLMAWLARSRDQASKIS</sequence>
<dbReference type="InterPro" id="IPR021994">
    <property type="entry name" value="DUF3592"/>
</dbReference>
<dbReference type="STRING" id="980251.GCA_001642875_04970"/>
<feature type="transmembrane region" description="Helical" evidence="1">
    <location>
        <begin position="133"/>
        <end position="156"/>
    </location>
</feature>
<name>A0A5B9PJS2_9BACT</name>
<accession>A0A5B9PJS2</accession>
<keyword evidence="1" id="KW-0472">Membrane</keyword>
<organism evidence="3 4">
    <name type="scientific">Mariniblastus fucicola</name>
    <dbReference type="NCBI Taxonomy" id="980251"/>
    <lineage>
        <taxon>Bacteria</taxon>
        <taxon>Pseudomonadati</taxon>
        <taxon>Planctomycetota</taxon>
        <taxon>Planctomycetia</taxon>
        <taxon>Pirellulales</taxon>
        <taxon>Pirellulaceae</taxon>
        <taxon>Mariniblastus</taxon>
    </lineage>
</organism>
<dbReference type="Proteomes" id="UP000322214">
    <property type="component" value="Chromosome"/>
</dbReference>
<proteinExistence type="predicted"/>
<protein>
    <recommendedName>
        <fullName evidence="2">DUF3592 domain-containing protein</fullName>
    </recommendedName>
</protein>
<evidence type="ECO:0000259" key="2">
    <source>
        <dbReference type="Pfam" id="PF12158"/>
    </source>
</evidence>
<dbReference type="OrthoDB" id="289479at2"/>
<feature type="domain" description="DUF3592" evidence="2">
    <location>
        <begin position="49"/>
        <end position="129"/>
    </location>
</feature>
<dbReference type="AlphaFoldDB" id="A0A5B9PJS2"/>
<evidence type="ECO:0000256" key="1">
    <source>
        <dbReference type="SAM" id="Phobius"/>
    </source>
</evidence>
<keyword evidence="1" id="KW-1133">Transmembrane helix</keyword>
<gene>
    <name evidence="3" type="ORF">MFFC18_48950</name>
</gene>